<proteinExistence type="predicted"/>
<dbReference type="OrthoDB" id="5431358at2"/>
<evidence type="ECO:0000256" key="1">
    <source>
        <dbReference type="PROSITE-ProRule" id="PRU00703"/>
    </source>
</evidence>
<evidence type="ECO:0000313" key="4">
    <source>
        <dbReference type="Proteomes" id="UP000184603"/>
    </source>
</evidence>
<dbReference type="SUPFAM" id="SSF54631">
    <property type="entry name" value="CBS-domain pair"/>
    <property type="match status" value="1"/>
</dbReference>
<reference evidence="3 4" key="1">
    <citation type="submission" date="2016-12" db="EMBL/GenBank/DDBJ databases">
        <authorList>
            <person name="Song W.-J."/>
            <person name="Kurnit D.M."/>
        </authorList>
    </citation>
    <scope>NUCLEOTIDE SEQUENCE [LARGE SCALE GENOMIC DNA]</scope>
    <source>
        <strain evidence="3 4">DSM 18488</strain>
    </source>
</reference>
<sequence length="179" mass="19379">MSIENQTVGDIMLPLSAFPCLKESGTVQEAIHQLRSFCPIGSRGPCGFNELMVVDDNGGLIGRVTQQGILKVLFSTLFDTDDIKSFEGRTAEYSDLTTLLNGVMIREGVNHLNSPLTKVIEKGIRLLPAGADLIHAMSVMVICRETMLPVEKDGKLVGVIKLSEVFGALGDKLISMNSK</sequence>
<dbReference type="Pfam" id="PF00571">
    <property type="entry name" value="CBS"/>
    <property type="match status" value="1"/>
</dbReference>
<dbReference type="AlphaFoldDB" id="A0A1M7YI85"/>
<name>A0A1M7YI85_9BACT</name>
<dbReference type="PROSITE" id="PS51371">
    <property type="entry name" value="CBS"/>
    <property type="match status" value="1"/>
</dbReference>
<accession>A0A1M7YI85</accession>
<protein>
    <submittedName>
        <fullName evidence="3">CBS domain-containing protein</fullName>
    </submittedName>
</protein>
<feature type="domain" description="CBS" evidence="2">
    <location>
        <begin position="12"/>
        <end position="80"/>
    </location>
</feature>
<dbReference type="Gene3D" id="3.10.580.10">
    <property type="entry name" value="CBS-domain"/>
    <property type="match status" value="1"/>
</dbReference>
<evidence type="ECO:0000259" key="2">
    <source>
        <dbReference type="PROSITE" id="PS51371"/>
    </source>
</evidence>
<evidence type="ECO:0000313" key="3">
    <source>
        <dbReference type="EMBL" id="SHO52289.1"/>
    </source>
</evidence>
<keyword evidence="1" id="KW-0129">CBS domain</keyword>
<dbReference type="InterPro" id="IPR000644">
    <property type="entry name" value="CBS_dom"/>
</dbReference>
<dbReference type="EMBL" id="FRFE01000034">
    <property type="protein sequence ID" value="SHO52289.1"/>
    <property type="molecule type" value="Genomic_DNA"/>
</dbReference>
<gene>
    <name evidence="3" type="ORF">SAMN02745220_04496</name>
</gene>
<dbReference type="RefSeq" id="WP_073615901.1">
    <property type="nucleotide sequence ID" value="NZ_FRFE01000034.1"/>
</dbReference>
<dbReference type="InterPro" id="IPR046342">
    <property type="entry name" value="CBS_dom_sf"/>
</dbReference>
<dbReference type="Proteomes" id="UP000184603">
    <property type="component" value="Unassembled WGS sequence"/>
</dbReference>
<keyword evidence="4" id="KW-1185">Reference proteome</keyword>
<dbReference type="STRING" id="1121416.SAMN02745220_04496"/>
<organism evidence="3 4">
    <name type="scientific">Desulfopila aestuarii DSM 18488</name>
    <dbReference type="NCBI Taxonomy" id="1121416"/>
    <lineage>
        <taxon>Bacteria</taxon>
        <taxon>Pseudomonadati</taxon>
        <taxon>Thermodesulfobacteriota</taxon>
        <taxon>Desulfobulbia</taxon>
        <taxon>Desulfobulbales</taxon>
        <taxon>Desulfocapsaceae</taxon>
        <taxon>Desulfopila</taxon>
    </lineage>
</organism>